<dbReference type="GO" id="GO:0030272">
    <property type="term" value="F:5-formyltetrahydrofolate cyclo-ligase activity"/>
    <property type="evidence" value="ECO:0007669"/>
    <property type="project" value="UniProtKB-EC"/>
</dbReference>
<keyword evidence="3 4" id="KW-0067">ATP-binding</keyword>
<comment type="similarity">
    <text evidence="1 5">Belongs to the 5-formyltetrahydrofolate cyclo-ligase family.</text>
</comment>
<proteinExistence type="inferred from homology"/>
<comment type="cofactor">
    <cofactor evidence="5">
        <name>Mg(2+)</name>
        <dbReference type="ChEBI" id="CHEBI:18420"/>
    </cofactor>
</comment>
<dbReference type="GO" id="GO:0005524">
    <property type="term" value="F:ATP binding"/>
    <property type="evidence" value="ECO:0007669"/>
    <property type="project" value="UniProtKB-KW"/>
</dbReference>
<dbReference type="RefSeq" id="WP_267927412.1">
    <property type="nucleotide sequence ID" value="NZ_AP024233.1"/>
</dbReference>
<dbReference type="PANTHER" id="PTHR23407:SF1">
    <property type="entry name" value="5-FORMYLTETRAHYDROFOLATE CYCLO-LIGASE"/>
    <property type="match status" value="1"/>
</dbReference>
<dbReference type="SUPFAM" id="SSF100950">
    <property type="entry name" value="NagB/RpiA/CoA transferase-like"/>
    <property type="match status" value="1"/>
</dbReference>
<evidence type="ECO:0000256" key="3">
    <source>
        <dbReference type="ARBA" id="ARBA00022840"/>
    </source>
</evidence>
<organism evidence="7 8">
    <name type="scientific">Desulfolithobacter dissulfuricans</name>
    <dbReference type="NCBI Taxonomy" id="2795293"/>
    <lineage>
        <taxon>Bacteria</taxon>
        <taxon>Pseudomonadati</taxon>
        <taxon>Thermodesulfobacteriota</taxon>
        <taxon>Desulfobulbia</taxon>
        <taxon>Desulfobulbales</taxon>
        <taxon>Desulfobulbaceae</taxon>
        <taxon>Desulfolithobacter</taxon>
    </lineage>
</organism>
<dbReference type="EC" id="6.3.3.2" evidence="5"/>
<keyword evidence="8" id="KW-1185">Reference proteome</keyword>
<protein>
    <recommendedName>
        <fullName evidence="5">5-formyltetrahydrofolate cyclo-ligase</fullName>
        <ecNumber evidence="5">6.3.3.2</ecNumber>
    </recommendedName>
</protein>
<dbReference type="PANTHER" id="PTHR23407">
    <property type="entry name" value="ATPASE INHIBITOR/5-FORMYLTETRAHYDROFOLATE CYCLO-LIGASE"/>
    <property type="match status" value="1"/>
</dbReference>
<dbReference type="KEGG" id="ddu:GF1_30680"/>
<dbReference type="InterPro" id="IPR002698">
    <property type="entry name" value="FTHF_cligase"/>
</dbReference>
<reference evidence="7" key="1">
    <citation type="submission" date="2020-12" db="EMBL/GenBank/DDBJ databases">
        <title>Desulfobium dissulfuricans gen. nov., sp. nov., a novel mesophilic, sulfate-reducing bacterium isolated from a deep-sea hydrothermal vent.</title>
        <authorList>
            <person name="Hashimoto Y."/>
            <person name="Tame A."/>
            <person name="Sawayama S."/>
            <person name="Miyazaki J."/>
            <person name="Takai K."/>
            <person name="Nakagawa S."/>
        </authorList>
    </citation>
    <scope>NUCLEOTIDE SEQUENCE</scope>
    <source>
        <strain evidence="7">GF1</strain>
    </source>
</reference>
<dbReference type="GO" id="GO:0035999">
    <property type="term" value="P:tetrahydrofolate interconversion"/>
    <property type="evidence" value="ECO:0007669"/>
    <property type="project" value="TreeGrafter"/>
</dbReference>
<dbReference type="PIRSF" id="PIRSF006806">
    <property type="entry name" value="FTHF_cligase"/>
    <property type="match status" value="1"/>
</dbReference>
<gene>
    <name evidence="7" type="ORF">GF1_30680</name>
</gene>
<dbReference type="Pfam" id="PF01812">
    <property type="entry name" value="5-FTHF_cyc-lig"/>
    <property type="match status" value="1"/>
</dbReference>
<dbReference type="Gene3D" id="3.40.50.10420">
    <property type="entry name" value="NagB/RpiA/CoA transferase-like"/>
    <property type="match status" value="1"/>
</dbReference>
<keyword evidence="2 4" id="KW-0547">Nucleotide-binding</keyword>
<dbReference type="InterPro" id="IPR024185">
    <property type="entry name" value="FTHF_cligase-like_sf"/>
</dbReference>
<dbReference type="NCBIfam" id="TIGR02727">
    <property type="entry name" value="MTHFS_bact"/>
    <property type="match status" value="1"/>
</dbReference>
<accession>A0A915XKZ6</accession>
<dbReference type="AlphaFoldDB" id="A0A915XKZ6"/>
<dbReference type="InterPro" id="IPR037171">
    <property type="entry name" value="NagB/RpiA_transferase-like"/>
</dbReference>
<dbReference type="Proteomes" id="UP001063350">
    <property type="component" value="Chromosome"/>
</dbReference>
<feature type="binding site" evidence="4">
    <location>
        <position position="59"/>
    </location>
    <ligand>
        <name>substrate</name>
    </ligand>
</feature>
<evidence type="ECO:0000313" key="8">
    <source>
        <dbReference type="Proteomes" id="UP001063350"/>
    </source>
</evidence>
<feature type="region of interest" description="Disordered" evidence="6">
    <location>
        <begin position="1"/>
        <end position="31"/>
    </location>
</feature>
<evidence type="ECO:0000256" key="5">
    <source>
        <dbReference type="RuleBase" id="RU361279"/>
    </source>
</evidence>
<name>A0A915XKZ6_9BACT</name>
<comment type="catalytic activity">
    <reaction evidence="5">
        <text>(6S)-5-formyl-5,6,7,8-tetrahydrofolate + ATP = (6R)-5,10-methenyltetrahydrofolate + ADP + phosphate</text>
        <dbReference type="Rhea" id="RHEA:10488"/>
        <dbReference type="ChEBI" id="CHEBI:30616"/>
        <dbReference type="ChEBI" id="CHEBI:43474"/>
        <dbReference type="ChEBI" id="CHEBI:57455"/>
        <dbReference type="ChEBI" id="CHEBI:57457"/>
        <dbReference type="ChEBI" id="CHEBI:456216"/>
        <dbReference type="EC" id="6.3.3.2"/>
    </reaction>
</comment>
<keyword evidence="5" id="KW-0460">Magnesium</keyword>
<dbReference type="GO" id="GO:0009396">
    <property type="term" value="P:folic acid-containing compound biosynthetic process"/>
    <property type="evidence" value="ECO:0007669"/>
    <property type="project" value="TreeGrafter"/>
</dbReference>
<feature type="binding site" evidence="4">
    <location>
        <position position="54"/>
    </location>
    <ligand>
        <name>substrate</name>
    </ligand>
</feature>
<evidence type="ECO:0000256" key="2">
    <source>
        <dbReference type="ARBA" id="ARBA00022741"/>
    </source>
</evidence>
<sequence>MNHTGPDRQTLRRQVLERRRSQSPEEQEEKSRRIMENLLSLPETDQAETIFAYVNFRDEVRTTGFIDRCLAMGKVVSVPLTIVRPPGLLAVRITDPAGDLTPGYCGIPEPLPELAVRQSVDPAAIDLVLVPGSVFDSRGGRLGYGGGFYDRFLCHQAPRAKRIGLAYELQVVDRVPVEPHDQLMDMVVTEKRILTCRS</sequence>
<evidence type="ECO:0000313" key="7">
    <source>
        <dbReference type="EMBL" id="BCO10692.1"/>
    </source>
</evidence>
<evidence type="ECO:0000256" key="1">
    <source>
        <dbReference type="ARBA" id="ARBA00010638"/>
    </source>
</evidence>
<dbReference type="EMBL" id="AP024233">
    <property type="protein sequence ID" value="BCO10692.1"/>
    <property type="molecule type" value="Genomic_DNA"/>
</dbReference>
<feature type="binding site" evidence="4">
    <location>
        <begin position="141"/>
        <end position="149"/>
    </location>
    <ligand>
        <name>ATP</name>
        <dbReference type="ChEBI" id="CHEBI:30616"/>
    </ligand>
</feature>
<evidence type="ECO:0000256" key="6">
    <source>
        <dbReference type="SAM" id="MobiDB-lite"/>
    </source>
</evidence>
<evidence type="ECO:0000256" key="4">
    <source>
        <dbReference type="PIRSR" id="PIRSR006806-1"/>
    </source>
</evidence>
<dbReference type="GO" id="GO:0046872">
    <property type="term" value="F:metal ion binding"/>
    <property type="evidence" value="ECO:0007669"/>
    <property type="project" value="UniProtKB-KW"/>
</dbReference>
<keyword evidence="5" id="KW-0479">Metal-binding</keyword>
<feature type="binding site" evidence="4">
    <location>
        <begin position="8"/>
        <end position="12"/>
    </location>
    <ligand>
        <name>ATP</name>
        <dbReference type="ChEBI" id="CHEBI:30616"/>
    </ligand>
</feature>